<name>A0A557QXA6_9RHOO</name>
<feature type="compositionally biased region" description="Basic and acidic residues" evidence="1">
    <location>
        <begin position="139"/>
        <end position="153"/>
    </location>
</feature>
<organism evidence="2 3">
    <name type="scientific">Denitromonas halophila</name>
    <dbReference type="NCBI Taxonomy" id="1629404"/>
    <lineage>
        <taxon>Bacteria</taxon>
        <taxon>Pseudomonadati</taxon>
        <taxon>Pseudomonadota</taxon>
        <taxon>Betaproteobacteria</taxon>
        <taxon>Rhodocyclales</taxon>
        <taxon>Zoogloeaceae</taxon>
        <taxon>Denitromonas</taxon>
    </lineage>
</organism>
<keyword evidence="3" id="KW-1185">Reference proteome</keyword>
<evidence type="ECO:0000256" key="1">
    <source>
        <dbReference type="SAM" id="MobiDB-lite"/>
    </source>
</evidence>
<evidence type="ECO:0008006" key="4">
    <source>
        <dbReference type="Google" id="ProtNLM"/>
    </source>
</evidence>
<dbReference type="RefSeq" id="WP_144309006.1">
    <property type="nucleotide sequence ID" value="NZ_VMNK01000006.1"/>
</dbReference>
<accession>A0A557QXA6</accession>
<dbReference type="AlphaFoldDB" id="A0A557QXA6"/>
<reference evidence="2 3" key="1">
    <citation type="submission" date="2019-07" db="EMBL/GenBank/DDBJ databases">
        <title>The pathways for chlorine oxyanion respiration interact through the shared metabolite chlorate.</title>
        <authorList>
            <person name="Barnum T.P."/>
            <person name="Cheng Y."/>
            <person name="Hill K.A."/>
            <person name="Lucas L.N."/>
            <person name="Carlson H.K."/>
            <person name="Coates J.D."/>
        </authorList>
    </citation>
    <scope>NUCLEOTIDE SEQUENCE [LARGE SCALE GENOMIC DNA]</scope>
    <source>
        <strain evidence="2 3">SFB-3</strain>
    </source>
</reference>
<comment type="caution">
    <text evidence="2">The sequence shown here is derived from an EMBL/GenBank/DDBJ whole genome shotgun (WGS) entry which is preliminary data.</text>
</comment>
<feature type="region of interest" description="Disordered" evidence="1">
    <location>
        <begin position="39"/>
        <end position="67"/>
    </location>
</feature>
<evidence type="ECO:0000313" key="2">
    <source>
        <dbReference type="EMBL" id="TVO57533.1"/>
    </source>
</evidence>
<proteinExistence type="predicted"/>
<evidence type="ECO:0000313" key="3">
    <source>
        <dbReference type="Proteomes" id="UP000319502"/>
    </source>
</evidence>
<dbReference type="EMBL" id="VMNK01000006">
    <property type="protein sequence ID" value="TVO57533.1"/>
    <property type="molecule type" value="Genomic_DNA"/>
</dbReference>
<feature type="region of interest" description="Disordered" evidence="1">
    <location>
        <begin position="1"/>
        <end position="25"/>
    </location>
</feature>
<dbReference type="Proteomes" id="UP000319502">
    <property type="component" value="Unassembled WGS sequence"/>
</dbReference>
<protein>
    <recommendedName>
        <fullName evidence="4">Mu-like prophage FluMu N-terminal domain-containing protein</fullName>
    </recommendedName>
</protein>
<sequence length="153" mass="15740">MNKRTPGAKSAAPKAEAKAKEAAAPVAAPVIDIPASVAQAAAVTPSPEGEAKTPEVAAPATPVGDAPVIDIPATEEKTAGPIGQGEQIGDSGLPPIAAVRITIRARSPQGFRRCGRHWPHAGETVSLDELAPGDFDTLMNERELDVRPADDEE</sequence>
<dbReference type="OrthoDB" id="9182902at2"/>
<gene>
    <name evidence="2" type="ORF">FHP91_07605</name>
</gene>
<feature type="region of interest" description="Disordered" evidence="1">
    <location>
        <begin position="132"/>
        <end position="153"/>
    </location>
</feature>